<proteinExistence type="predicted"/>
<organism evidence="1 2">
    <name type="scientific">Halomonas cerina</name>
    <dbReference type="NCBI Taxonomy" id="447424"/>
    <lineage>
        <taxon>Bacteria</taxon>
        <taxon>Pseudomonadati</taxon>
        <taxon>Pseudomonadota</taxon>
        <taxon>Gammaproteobacteria</taxon>
        <taxon>Oceanospirillales</taxon>
        <taxon>Halomonadaceae</taxon>
        <taxon>Halomonas</taxon>
    </lineage>
</organism>
<dbReference type="Proteomes" id="UP000547614">
    <property type="component" value="Unassembled WGS sequence"/>
</dbReference>
<dbReference type="EMBL" id="JACHXP010000023">
    <property type="protein sequence ID" value="MBB3192206.1"/>
    <property type="molecule type" value="Genomic_DNA"/>
</dbReference>
<reference evidence="1 2" key="1">
    <citation type="submission" date="2020-08" db="EMBL/GenBank/DDBJ databases">
        <title>Genomic Encyclopedia of Type Strains, Phase III (KMG-III): the genomes of soil and plant-associated and newly described type strains.</title>
        <authorList>
            <person name="Whitman W."/>
        </authorList>
    </citation>
    <scope>NUCLEOTIDE SEQUENCE [LARGE SCALE GENOMIC DNA]</scope>
    <source>
        <strain evidence="1 2">CECT 7282</strain>
    </source>
</reference>
<name>A0A839VIJ6_9GAMM</name>
<evidence type="ECO:0008006" key="3">
    <source>
        <dbReference type="Google" id="ProtNLM"/>
    </source>
</evidence>
<evidence type="ECO:0000313" key="1">
    <source>
        <dbReference type="EMBL" id="MBB3192206.1"/>
    </source>
</evidence>
<keyword evidence="2" id="KW-1185">Reference proteome</keyword>
<dbReference type="InterPro" id="IPR027417">
    <property type="entry name" value="P-loop_NTPase"/>
</dbReference>
<dbReference type="AlphaFoldDB" id="A0A839VIJ6"/>
<dbReference type="Gene3D" id="3.40.50.300">
    <property type="entry name" value="P-loop containing nucleotide triphosphate hydrolases"/>
    <property type="match status" value="1"/>
</dbReference>
<accession>A0A839VIJ6</accession>
<comment type="caution">
    <text evidence="1">The sequence shown here is derived from an EMBL/GenBank/DDBJ whole genome shotgun (WGS) entry which is preliminary data.</text>
</comment>
<evidence type="ECO:0000313" key="2">
    <source>
        <dbReference type="Proteomes" id="UP000547614"/>
    </source>
</evidence>
<sequence length="299" mass="34009">MQHIDKILASYIKCPSSFWEGNERQASKSSERICKLRSYYGLGEESLSKIIIAIAKERINEELPTIYVSSFGSSGSHLLQHVLVDSLGFIGLGEIYLPPKIERLLKDGEDATNKLFVESYHLLHSGPERIFAKKEIINTAHKAKLQGFSSNTATYSSAFLLRNPVDLVMSRTFRKGEYRNYLGKEGVSDKEYLKENLVKTKRFYDAALSYPYDQYFFYEDLLSCDYEVSVSIAKFAKRFNSKDAIHEALKKAVSNGASNKYKGPDITIDDAYYSIAKSELVSVLGEFHKIREEYRAMST</sequence>
<gene>
    <name evidence="1" type="ORF">FHR94_003490</name>
</gene>
<dbReference type="RefSeq" id="WP_183327618.1">
    <property type="nucleotide sequence ID" value="NZ_JACHXP010000023.1"/>
</dbReference>
<protein>
    <recommendedName>
        <fullName evidence="3">Sulfotransferase family protein</fullName>
    </recommendedName>
</protein>
<dbReference type="SUPFAM" id="SSF52540">
    <property type="entry name" value="P-loop containing nucleoside triphosphate hydrolases"/>
    <property type="match status" value="1"/>
</dbReference>